<evidence type="ECO:0000256" key="10">
    <source>
        <dbReference type="ARBA" id="ARBA00023180"/>
    </source>
</evidence>
<dbReference type="Pfam" id="PF08030">
    <property type="entry name" value="NAD_binding_6"/>
    <property type="match status" value="1"/>
</dbReference>
<dbReference type="SFLD" id="SFLDS00052">
    <property type="entry name" value="Ferric_Reductase_Domain"/>
    <property type="match status" value="1"/>
</dbReference>
<keyword evidence="15" id="KW-1185">Reference proteome</keyword>
<keyword evidence="9 12" id="KW-0472">Membrane</keyword>
<dbReference type="InterPro" id="IPR051410">
    <property type="entry name" value="Ferric/Cupric_Reductase"/>
</dbReference>
<dbReference type="GO" id="GO:0006826">
    <property type="term" value="P:iron ion transport"/>
    <property type="evidence" value="ECO:0007669"/>
    <property type="project" value="TreeGrafter"/>
</dbReference>
<evidence type="ECO:0000256" key="3">
    <source>
        <dbReference type="ARBA" id="ARBA00022448"/>
    </source>
</evidence>
<gene>
    <name evidence="14" type="primary">FRE5</name>
    <name evidence="14" type="ORF">LCER1_G008104</name>
</gene>
<evidence type="ECO:0000256" key="11">
    <source>
        <dbReference type="SAM" id="MobiDB-lite"/>
    </source>
</evidence>
<comment type="similarity">
    <text evidence="2">Belongs to the ferric reductase (FRE) family.</text>
</comment>
<dbReference type="EMBL" id="QGMG01001409">
    <property type="protein sequence ID" value="TVY48354.1"/>
    <property type="molecule type" value="Genomic_DNA"/>
</dbReference>
<dbReference type="OrthoDB" id="10006946at2759"/>
<dbReference type="InterPro" id="IPR013130">
    <property type="entry name" value="Fe3_Rdtase_TM_dom"/>
</dbReference>
<keyword evidence="5" id="KW-0249">Electron transport</keyword>
<dbReference type="GO" id="GO:0006879">
    <property type="term" value="P:intracellular iron ion homeostasis"/>
    <property type="evidence" value="ECO:0007669"/>
    <property type="project" value="TreeGrafter"/>
</dbReference>
<dbReference type="SUPFAM" id="SSF52343">
    <property type="entry name" value="Ferredoxin reductase-like, C-terminal NADP-linked domain"/>
    <property type="match status" value="1"/>
</dbReference>
<feature type="domain" description="FAD-binding FR-type" evidence="13">
    <location>
        <begin position="266"/>
        <end position="378"/>
    </location>
</feature>
<evidence type="ECO:0000256" key="4">
    <source>
        <dbReference type="ARBA" id="ARBA00022692"/>
    </source>
</evidence>
<name>A0A7D8YNR4_9HELO</name>
<keyword evidence="3" id="KW-0813">Transport</keyword>
<dbReference type="PANTHER" id="PTHR32361:SF9">
    <property type="entry name" value="FERRIC REDUCTASE TRANSMEMBRANE COMPONENT 3-RELATED"/>
    <property type="match status" value="1"/>
</dbReference>
<feature type="region of interest" description="Disordered" evidence="11">
    <location>
        <begin position="454"/>
        <end position="484"/>
    </location>
</feature>
<feature type="transmembrane region" description="Helical" evidence="12">
    <location>
        <begin position="230"/>
        <end position="247"/>
    </location>
</feature>
<protein>
    <submittedName>
        <fullName evidence="14">Ferric reductase transmembrane component 5</fullName>
    </submittedName>
</protein>
<evidence type="ECO:0000259" key="13">
    <source>
        <dbReference type="PROSITE" id="PS51384"/>
    </source>
</evidence>
<dbReference type="PANTHER" id="PTHR32361">
    <property type="entry name" value="FERRIC/CUPRIC REDUCTASE TRANSMEMBRANE COMPONENT"/>
    <property type="match status" value="1"/>
</dbReference>
<evidence type="ECO:0000313" key="15">
    <source>
        <dbReference type="Proteomes" id="UP000481288"/>
    </source>
</evidence>
<evidence type="ECO:0000256" key="8">
    <source>
        <dbReference type="ARBA" id="ARBA00023065"/>
    </source>
</evidence>
<keyword evidence="6 12" id="KW-1133">Transmembrane helix</keyword>
<proteinExistence type="inferred from homology"/>
<dbReference type="InterPro" id="IPR013112">
    <property type="entry name" value="FAD-bd_8"/>
</dbReference>
<keyword evidence="7" id="KW-0560">Oxidoreductase</keyword>
<evidence type="ECO:0000256" key="5">
    <source>
        <dbReference type="ARBA" id="ARBA00022982"/>
    </source>
</evidence>
<organism evidence="14 15">
    <name type="scientific">Lachnellula cervina</name>
    <dbReference type="NCBI Taxonomy" id="1316786"/>
    <lineage>
        <taxon>Eukaryota</taxon>
        <taxon>Fungi</taxon>
        <taxon>Dikarya</taxon>
        <taxon>Ascomycota</taxon>
        <taxon>Pezizomycotina</taxon>
        <taxon>Leotiomycetes</taxon>
        <taxon>Helotiales</taxon>
        <taxon>Lachnaceae</taxon>
        <taxon>Lachnellula</taxon>
    </lineage>
</organism>
<dbReference type="Proteomes" id="UP000481288">
    <property type="component" value="Unassembled WGS sequence"/>
</dbReference>
<keyword evidence="4 12" id="KW-0812">Transmembrane</keyword>
<feature type="transmembrane region" description="Helical" evidence="12">
    <location>
        <begin position="37"/>
        <end position="59"/>
    </location>
</feature>
<dbReference type="CDD" id="cd06186">
    <property type="entry name" value="NOX_Duox_like_FAD_NADP"/>
    <property type="match status" value="1"/>
</dbReference>
<dbReference type="InterPro" id="IPR039261">
    <property type="entry name" value="FNR_nucleotide-bd"/>
</dbReference>
<reference evidence="14 15" key="1">
    <citation type="submission" date="2018-05" db="EMBL/GenBank/DDBJ databases">
        <title>Whole genome sequencing for identification of molecular markers to develop diagnostic detection tools for the regulated plant pathogen Lachnellula willkommii.</title>
        <authorList>
            <person name="Giroux E."/>
            <person name="Bilodeau G."/>
        </authorList>
    </citation>
    <scope>NUCLEOTIDE SEQUENCE [LARGE SCALE GENOMIC DNA]</scope>
    <source>
        <strain evidence="14 15">CBS 625.97</strain>
    </source>
</reference>
<comment type="caution">
    <text evidence="14">The sequence shown here is derived from an EMBL/GenBank/DDBJ whole genome shotgun (WGS) entry which is preliminary data.</text>
</comment>
<evidence type="ECO:0000256" key="6">
    <source>
        <dbReference type="ARBA" id="ARBA00022989"/>
    </source>
</evidence>
<feature type="transmembrane region" description="Helical" evidence="12">
    <location>
        <begin position="91"/>
        <end position="113"/>
    </location>
</feature>
<evidence type="ECO:0000256" key="7">
    <source>
        <dbReference type="ARBA" id="ARBA00023002"/>
    </source>
</evidence>
<dbReference type="GO" id="GO:0000293">
    <property type="term" value="F:ferric-chelate reductase activity"/>
    <property type="evidence" value="ECO:0007669"/>
    <property type="project" value="UniProtKB-ARBA"/>
</dbReference>
<keyword evidence="10" id="KW-0325">Glycoprotein</keyword>
<evidence type="ECO:0000256" key="9">
    <source>
        <dbReference type="ARBA" id="ARBA00023136"/>
    </source>
</evidence>
<dbReference type="GO" id="GO:0005886">
    <property type="term" value="C:plasma membrane"/>
    <property type="evidence" value="ECO:0007669"/>
    <property type="project" value="TreeGrafter"/>
</dbReference>
<evidence type="ECO:0000256" key="2">
    <source>
        <dbReference type="ARBA" id="ARBA00006278"/>
    </source>
</evidence>
<accession>A0A7D8YNR4</accession>
<evidence type="ECO:0000256" key="1">
    <source>
        <dbReference type="ARBA" id="ARBA00004141"/>
    </source>
</evidence>
<dbReference type="InterPro" id="IPR013121">
    <property type="entry name" value="Fe_red_NAD-bd_6"/>
</dbReference>
<dbReference type="SFLD" id="SFLDG01168">
    <property type="entry name" value="Ferric_reductase_subgroup_(FRE"/>
    <property type="match status" value="1"/>
</dbReference>
<dbReference type="InterPro" id="IPR017927">
    <property type="entry name" value="FAD-bd_FR_type"/>
</dbReference>
<feature type="transmembrane region" description="Helical" evidence="12">
    <location>
        <begin position="204"/>
        <end position="223"/>
    </location>
</feature>
<sequence length="563" mass="62035">MPNATTIATAAAAKADKVAKAKAKVLRQRNNENSTKFFAAAMVGIMVIFILFHWTRIAFKTYERRRSGKATFLKFPVRITRVIRSVLIRKLPLFTSTGHALVFVGYLAATIAITFTKMDWTSPLKYLAKRLGWISVANLGLVTFLSLKNTPLAFLTAYSYERLNVLHRIAGYSLVISMILHATIYLAAAIRVGEIYTFREDDQVVGIIAGFLMLLSVALAVLVRKMRYEIFYVTHVVLFIVIIILVGMHRPDFTQKAVIGIIVIGSLWFADRVIRSLRTLFFSFGNTATLTPLPHGGTRVVLRKSPGRAVPGTHCFLWIPGVRALESHPFTITSTKPLELVVAAYDGFTRDLHAAAVKNPGQTLKASIDGPYGNIPNFANFTKVVLIAGGSGASFTVGIAIDILRKLGTSQTTTIEFIWTVREPEMLEWFSEQLKELTDSPLVNVHLFSTRSSTSDNTLVSHTSDEENNSSIDPPPSSKNSHDIEKQIASPVSSADVVYSPQSGRPDITTIVNEIVEKAEDNDRVVVAACGPDSLMKATRSIVAKNIKVDGPSIELHVEQFGW</sequence>
<keyword evidence="8" id="KW-0406">Ion transport</keyword>
<dbReference type="GO" id="GO:0015677">
    <property type="term" value="P:copper ion import"/>
    <property type="evidence" value="ECO:0007669"/>
    <property type="project" value="TreeGrafter"/>
</dbReference>
<feature type="transmembrane region" description="Helical" evidence="12">
    <location>
        <begin position="133"/>
        <end position="157"/>
    </location>
</feature>
<feature type="transmembrane region" description="Helical" evidence="12">
    <location>
        <begin position="169"/>
        <end position="192"/>
    </location>
</feature>
<dbReference type="Gene3D" id="3.40.50.80">
    <property type="entry name" value="Nucleotide-binding domain of ferredoxin-NADP reductase (FNR) module"/>
    <property type="match status" value="1"/>
</dbReference>
<evidence type="ECO:0000256" key="12">
    <source>
        <dbReference type="SAM" id="Phobius"/>
    </source>
</evidence>
<dbReference type="Pfam" id="PF08022">
    <property type="entry name" value="FAD_binding_8"/>
    <property type="match status" value="1"/>
</dbReference>
<dbReference type="PROSITE" id="PS51384">
    <property type="entry name" value="FAD_FR"/>
    <property type="match status" value="1"/>
</dbReference>
<evidence type="ECO:0000313" key="14">
    <source>
        <dbReference type="EMBL" id="TVY48354.1"/>
    </source>
</evidence>
<comment type="subcellular location">
    <subcellularLocation>
        <location evidence="1">Membrane</location>
        <topology evidence="1">Multi-pass membrane protein</topology>
    </subcellularLocation>
</comment>
<dbReference type="AlphaFoldDB" id="A0A7D8YNR4"/>
<dbReference type="Pfam" id="PF01794">
    <property type="entry name" value="Ferric_reduct"/>
    <property type="match status" value="1"/>
</dbReference>
<feature type="transmembrane region" description="Helical" evidence="12">
    <location>
        <begin position="253"/>
        <end position="270"/>
    </location>
</feature>